<organism evidence="2 3">
    <name type="scientific">Cymbomonas tetramitiformis</name>
    <dbReference type="NCBI Taxonomy" id="36881"/>
    <lineage>
        <taxon>Eukaryota</taxon>
        <taxon>Viridiplantae</taxon>
        <taxon>Chlorophyta</taxon>
        <taxon>Pyramimonadophyceae</taxon>
        <taxon>Pyramimonadales</taxon>
        <taxon>Pyramimonadaceae</taxon>
        <taxon>Cymbomonas</taxon>
    </lineage>
</organism>
<feature type="compositionally biased region" description="Basic and acidic residues" evidence="1">
    <location>
        <begin position="58"/>
        <end position="76"/>
    </location>
</feature>
<protein>
    <submittedName>
        <fullName evidence="2">Uncharacterized protein</fullName>
    </submittedName>
</protein>
<name>A0AAE0FQK2_9CHLO</name>
<dbReference type="Proteomes" id="UP001190700">
    <property type="component" value="Unassembled WGS sequence"/>
</dbReference>
<evidence type="ECO:0000313" key="3">
    <source>
        <dbReference type="Proteomes" id="UP001190700"/>
    </source>
</evidence>
<reference evidence="2 3" key="1">
    <citation type="journal article" date="2015" name="Genome Biol. Evol.">
        <title>Comparative Genomics of a Bacterivorous Green Alga Reveals Evolutionary Causalities and Consequences of Phago-Mixotrophic Mode of Nutrition.</title>
        <authorList>
            <person name="Burns J.A."/>
            <person name="Paasch A."/>
            <person name="Narechania A."/>
            <person name="Kim E."/>
        </authorList>
    </citation>
    <scope>NUCLEOTIDE SEQUENCE [LARGE SCALE GENOMIC DNA]</scope>
    <source>
        <strain evidence="2 3">PLY_AMNH</strain>
    </source>
</reference>
<gene>
    <name evidence="2" type="ORF">CYMTET_27022</name>
</gene>
<evidence type="ECO:0000313" key="2">
    <source>
        <dbReference type="EMBL" id="KAK3264221.1"/>
    </source>
</evidence>
<keyword evidence="3" id="KW-1185">Reference proteome</keyword>
<proteinExistence type="predicted"/>
<feature type="compositionally biased region" description="Acidic residues" evidence="1">
    <location>
        <begin position="39"/>
        <end position="57"/>
    </location>
</feature>
<accession>A0AAE0FQK2</accession>
<comment type="caution">
    <text evidence="2">The sequence shown here is derived from an EMBL/GenBank/DDBJ whole genome shotgun (WGS) entry which is preliminary data.</text>
</comment>
<feature type="region of interest" description="Disordered" evidence="1">
    <location>
        <begin position="1"/>
        <end position="104"/>
    </location>
</feature>
<dbReference type="AlphaFoldDB" id="A0AAE0FQK2"/>
<sequence length="104" mass="12537">MEFQQMEQEEEESLIQAQRVQTVQHEEDGSVPQSIEEQIGGDEEEPIQEKEWEVEEEEMRRIQEEEMPLEHEEQQEQRGTQSQLEPYQARRDVRVSLQEIEEPQ</sequence>
<evidence type="ECO:0000256" key="1">
    <source>
        <dbReference type="SAM" id="MobiDB-lite"/>
    </source>
</evidence>
<dbReference type="EMBL" id="LGRX02014712">
    <property type="protein sequence ID" value="KAK3264221.1"/>
    <property type="molecule type" value="Genomic_DNA"/>
</dbReference>